<keyword evidence="5" id="KW-0966">Cell projection</keyword>
<dbReference type="InterPro" id="IPR056327">
    <property type="entry name" value="ARMC9_CTLH-like_dom"/>
</dbReference>
<evidence type="ECO:0000256" key="1">
    <source>
        <dbReference type="ARBA" id="ARBA00004114"/>
    </source>
</evidence>
<evidence type="ECO:0000256" key="6">
    <source>
        <dbReference type="SAM" id="MobiDB-lite"/>
    </source>
</evidence>
<comment type="caution">
    <text evidence="9">The sequence shown here is derived from an EMBL/GenBank/DDBJ whole genome shotgun (WGS) entry which is preliminary data.</text>
</comment>
<evidence type="ECO:0000256" key="4">
    <source>
        <dbReference type="ARBA" id="ARBA00022794"/>
    </source>
</evidence>
<dbReference type="PANTHER" id="PTHR14881">
    <property type="entry name" value="LISH DOMAIN-CONTAINING PROTEIN ARMC9"/>
    <property type="match status" value="1"/>
</dbReference>
<evidence type="ECO:0000256" key="3">
    <source>
        <dbReference type="ARBA" id="ARBA00021146"/>
    </source>
</evidence>
<dbReference type="GO" id="GO:0097542">
    <property type="term" value="C:ciliary tip"/>
    <property type="evidence" value="ECO:0007669"/>
    <property type="project" value="TreeGrafter"/>
</dbReference>
<dbReference type="PROSITE" id="PS50896">
    <property type="entry name" value="LISH"/>
    <property type="match status" value="1"/>
</dbReference>
<dbReference type="InterPro" id="IPR006594">
    <property type="entry name" value="LisH"/>
</dbReference>
<dbReference type="Pfam" id="PF23138">
    <property type="entry name" value="CTLH_Armc9"/>
    <property type="match status" value="1"/>
</dbReference>
<feature type="domain" description="ARMC9 CTLH-like" evidence="8">
    <location>
        <begin position="110"/>
        <end position="204"/>
    </location>
</feature>
<gene>
    <name evidence="9" type="primary">ARMC9</name>
    <name evidence="9" type="ORF">SK128_002064</name>
</gene>
<dbReference type="InterPro" id="IPR048959">
    <property type="entry name" value="ARMC9_ARM_dom"/>
</dbReference>
<dbReference type="Proteomes" id="UP001381693">
    <property type="component" value="Unassembled WGS sequence"/>
</dbReference>
<proteinExistence type="predicted"/>
<evidence type="ECO:0000256" key="5">
    <source>
        <dbReference type="ARBA" id="ARBA00023273"/>
    </source>
</evidence>
<keyword evidence="4" id="KW-0970">Cilium biogenesis/degradation</keyword>
<accession>A0AAN8WXZ4</accession>
<feature type="domain" description="LisH" evidence="7">
    <location>
        <begin position="474"/>
        <end position="534"/>
    </location>
</feature>
<evidence type="ECO:0000313" key="9">
    <source>
        <dbReference type="EMBL" id="KAK7074446.1"/>
    </source>
</evidence>
<dbReference type="GO" id="GO:0005814">
    <property type="term" value="C:centriole"/>
    <property type="evidence" value="ECO:0007669"/>
    <property type="project" value="UniProtKB-SubCell"/>
</dbReference>
<evidence type="ECO:0000259" key="7">
    <source>
        <dbReference type="Pfam" id="PF21050"/>
    </source>
</evidence>
<comment type="subcellular location">
    <subcellularLocation>
        <location evidence="2">Cytoplasm</location>
        <location evidence="2">Cytoskeleton</location>
        <location evidence="2">Cilium basal body</location>
    </subcellularLocation>
    <subcellularLocation>
        <location evidence="1">Cytoplasm</location>
        <location evidence="1">Cytoskeleton</location>
        <location evidence="1">Microtubule organizing center</location>
        <location evidence="1">Centrosome</location>
        <location evidence="1">Centriole</location>
    </subcellularLocation>
</comment>
<dbReference type="GO" id="GO:0036064">
    <property type="term" value="C:ciliary basal body"/>
    <property type="evidence" value="ECO:0007669"/>
    <property type="project" value="InterPro"/>
</dbReference>
<dbReference type="InterPro" id="IPR011989">
    <property type="entry name" value="ARM-like"/>
</dbReference>
<name>A0AAN8WXZ4_HALRR</name>
<organism evidence="9 10">
    <name type="scientific">Halocaridina rubra</name>
    <name type="common">Hawaiian red shrimp</name>
    <dbReference type="NCBI Taxonomy" id="373956"/>
    <lineage>
        <taxon>Eukaryota</taxon>
        <taxon>Metazoa</taxon>
        <taxon>Ecdysozoa</taxon>
        <taxon>Arthropoda</taxon>
        <taxon>Crustacea</taxon>
        <taxon>Multicrustacea</taxon>
        <taxon>Malacostraca</taxon>
        <taxon>Eumalacostraca</taxon>
        <taxon>Eucarida</taxon>
        <taxon>Decapoda</taxon>
        <taxon>Pleocyemata</taxon>
        <taxon>Caridea</taxon>
        <taxon>Atyoidea</taxon>
        <taxon>Atyidae</taxon>
        <taxon>Halocaridina</taxon>
    </lineage>
</organism>
<reference evidence="9 10" key="1">
    <citation type="submission" date="2023-11" db="EMBL/GenBank/DDBJ databases">
        <title>Halocaridina rubra genome assembly.</title>
        <authorList>
            <person name="Smith C."/>
        </authorList>
    </citation>
    <scope>NUCLEOTIDE SEQUENCE [LARGE SCALE GENOMIC DNA]</scope>
    <source>
        <strain evidence="9">EP-1</strain>
        <tissue evidence="9">Whole</tissue>
    </source>
</reference>
<dbReference type="GO" id="GO:0060271">
    <property type="term" value="P:cilium assembly"/>
    <property type="evidence" value="ECO:0007669"/>
    <property type="project" value="InterPro"/>
</dbReference>
<keyword evidence="10" id="KW-1185">Reference proteome</keyword>
<dbReference type="AlphaFoldDB" id="A0AAN8WXZ4"/>
<evidence type="ECO:0000313" key="10">
    <source>
        <dbReference type="Proteomes" id="UP001381693"/>
    </source>
</evidence>
<dbReference type="InterPro" id="IPR016024">
    <property type="entry name" value="ARM-type_fold"/>
</dbReference>
<dbReference type="EMBL" id="JAXCGZ010011591">
    <property type="protein sequence ID" value="KAK7074446.1"/>
    <property type="molecule type" value="Genomic_DNA"/>
</dbReference>
<sequence length="539" mass="59729">MEKTTSEDSEYINGLILEYLDWAGLEGAAEHFASSCKERGILISQDGAKTNYSQEVESFGTELLAQFDAGQGAKFFKIWKDLKDGFKSQKRDYPEEGAPTRSSSLDHPSASASDLDTLTLEFYLHIYFATLPLRHGHDQDHTIAMKVFGQFLKACPSNVGSVQELLPFYALPYIPDPVSHPTFAQIFKDEWVRDLRLRLSTWVAKRQNVSLPTIFTHLRKLRQHSSSVGATLLAQESAASAVRGQRTLRRRLQSLNEDYQKLIGVSWELTQALEAAVRGERVDLEATLAACTHRYPELFSLTLTADTSAGPASILLESMQRCERRPGGANAHLPALDFERVRTDLGTAPETHVLLLLQALRHRITRVTSGSTRNAVITSYARNDVLGARGRCRSWQRIAKALTNPHHQLLAQTAARLINALTAFNAGRSYLATEEASTMLLKALNVEQPDPACTDMVLAALQKLSIRDEVQTALIRDGCVEWLANTLGKTRTLPPYTQEYAAALLMNLTLRTAGRARCVPLAPMLLPALTQLLATVPSH</sequence>
<feature type="non-terminal residue" evidence="9">
    <location>
        <position position="539"/>
    </location>
</feature>
<feature type="region of interest" description="Disordered" evidence="6">
    <location>
        <begin position="90"/>
        <end position="109"/>
    </location>
</feature>
<dbReference type="SUPFAM" id="SSF48371">
    <property type="entry name" value="ARM repeat"/>
    <property type="match status" value="1"/>
</dbReference>
<dbReference type="PANTHER" id="PTHR14881:SF4">
    <property type="entry name" value="LISH DOMAIN-CONTAINING PROTEIN ARMC9"/>
    <property type="match status" value="1"/>
</dbReference>
<evidence type="ECO:0000259" key="8">
    <source>
        <dbReference type="Pfam" id="PF23138"/>
    </source>
</evidence>
<protein>
    <recommendedName>
        <fullName evidence="3">LisH domain-containing protein ARMC9</fullName>
    </recommendedName>
</protein>
<dbReference type="InterPro" id="IPR040369">
    <property type="entry name" value="ARMC9"/>
</dbReference>
<dbReference type="Pfam" id="PF21050">
    <property type="entry name" value="ARMC9_ARM"/>
    <property type="match status" value="1"/>
</dbReference>
<dbReference type="Gene3D" id="1.25.10.10">
    <property type="entry name" value="Leucine-rich Repeat Variant"/>
    <property type="match status" value="1"/>
</dbReference>
<evidence type="ECO:0000256" key="2">
    <source>
        <dbReference type="ARBA" id="ARBA00004120"/>
    </source>
</evidence>